<keyword evidence="4" id="KW-1185">Reference proteome</keyword>
<protein>
    <submittedName>
        <fullName evidence="3">Uncharacterized protein</fullName>
    </submittedName>
</protein>
<evidence type="ECO:0000313" key="4">
    <source>
        <dbReference type="Proteomes" id="UP000307440"/>
    </source>
</evidence>
<evidence type="ECO:0000256" key="1">
    <source>
        <dbReference type="SAM" id="MobiDB-lite"/>
    </source>
</evidence>
<organism evidence="3 4">
    <name type="scientific">Coprinopsis marcescibilis</name>
    <name type="common">Agaric fungus</name>
    <name type="synonym">Psathyrella marcescibilis</name>
    <dbReference type="NCBI Taxonomy" id="230819"/>
    <lineage>
        <taxon>Eukaryota</taxon>
        <taxon>Fungi</taxon>
        <taxon>Dikarya</taxon>
        <taxon>Basidiomycota</taxon>
        <taxon>Agaricomycotina</taxon>
        <taxon>Agaricomycetes</taxon>
        <taxon>Agaricomycetidae</taxon>
        <taxon>Agaricales</taxon>
        <taxon>Agaricineae</taxon>
        <taxon>Psathyrellaceae</taxon>
        <taxon>Coprinopsis</taxon>
    </lineage>
</organism>
<dbReference type="AlphaFoldDB" id="A0A5C3L362"/>
<dbReference type="Proteomes" id="UP000307440">
    <property type="component" value="Unassembled WGS sequence"/>
</dbReference>
<evidence type="ECO:0000256" key="2">
    <source>
        <dbReference type="SAM" id="SignalP"/>
    </source>
</evidence>
<reference evidence="3 4" key="1">
    <citation type="journal article" date="2019" name="Nat. Ecol. Evol.">
        <title>Megaphylogeny resolves global patterns of mushroom evolution.</title>
        <authorList>
            <person name="Varga T."/>
            <person name="Krizsan K."/>
            <person name="Foldi C."/>
            <person name="Dima B."/>
            <person name="Sanchez-Garcia M."/>
            <person name="Sanchez-Ramirez S."/>
            <person name="Szollosi G.J."/>
            <person name="Szarkandi J.G."/>
            <person name="Papp V."/>
            <person name="Albert L."/>
            <person name="Andreopoulos W."/>
            <person name="Angelini C."/>
            <person name="Antonin V."/>
            <person name="Barry K.W."/>
            <person name="Bougher N.L."/>
            <person name="Buchanan P."/>
            <person name="Buyck B."/>
            <person name="Bense V."/>
            <person name="Catcheside P."/>
            <person name="Chovatia M."/>
            <person name="Cooper J."/>
            <person name="Damon W."/>
            <person name="Desjardin D."/>
            <person name="Finy P."/>
            <person name="Geml J."/>
            <person name="Haridas S."/>
            <person name="Hughes K."/>
            <person name="Justo A."/>
            <person name="Karasinski D."/>
            <person name="Kautmanova I."/>
            <person name="Kiss B."/>
            <person name="Kocsube S."/>
            <person name="Kotiranta H."/>
            <person name="LaButti K.M."/>
            <person name="Lechner B.E."/>
            <person name="Liimatainen K."/>
            <person name="Lipzen A."/>
            <person name="Lukacs Z."/>
            <person name="Mihaltcheva S."/>
            <person name="Morgado L.N."/>
            <person name="Niskanen T."/>
            <person name="Noordeloos M.E."/>
            <person name="Ohm R.A."/>
            <person name="Ortiz-Santana B."/>
            <person name="Ovrebo C."/>
            <person name="Racz N."/>
            <person name="Riley R."/>
            <person name="Savchenko A."/>
            <person name="Shiryaev A."/>
            <person name="Soop K."/>
            <person name="Spirin V."/>
            <person name="Szebenyi C."/>
            <person name="Tomsovsky M."/>
            <person name="Tulloss R.E."/>
            <person name="Uehling J."/>
            <person name="Grigoriev I.V."/>
            <person name="Vagvolgyi C."/>
            <person name="Papp T."/>
            <person name="Martin F.M."/>
            <person name="Miettinen O."/>
            <person name="Hibbett D.S."/>
            <person name="Nagy L.G."/>
        </authorList>
    </citation>
    <scope>NUCLEOTIDE SEQUENCE [LARGE SCALE GENOMIC DNA]</scope>
    <source>
        <strain evidence="3 4">CBS 121175</strain>
    </source>
</reference>
<gene>
    <name evidence="3" type="ORF">FA15DRAFT_219526</name>
</gene>
<feature type="compositionally biased region" description="Low complexity" evidence="1">
    <location>
        <begin position="88"/>
        <end position="100"/>
    </location>
</feature>
<keyword evidence="2" id="KW-0732">Signal</keyword>
<feature type="compositionally biased region" description="Low complexity" evidence="1">
    <location>
        <begin position="108"/>
        <end position="122"/>
    </location>
</feature>
<proteinExistence type="predicted"/>
<name>A0A5C3L362_COPMA</name>
<dbReference type="EMBL" id="ML210166">
    <property type="protein sequence ID" value="TFK27267.1"/>
    <property type="molecule type" value="Genomic_DNA"/>
</dbReference>
<feature type="signal peptide" evidence="2">
    <location>
        <begin position="1"/>
        <end position="18"/>
    </location>
</feature>
<feature type="compositionally biased region" description="Polar residues" evidence="1">
    <location>
        <begin position="38"/>
        <end position="58"/>
    </location>
</feature>
<feature type="compositionally biased region" description="Pro residues" evidence="1">
    <location>
        <begin position="76"/>
        <end position="87"/>
    </location>
</feature>
<feature type="region of interest" description="Disordered" evidence="1">
    <location>
        <begin position="23"/>
        <end position="136"/>
    </location>
</feature>
<evidence type="ECO:0000313" key="3">
    <source>
        <dbReference type="EMBL" id="TFK27267.1"/>
    </source>
</evidence>
<accession>A0A5C3L362</accession>
<sequence length="155" mass="15423">MRFAALCAVLFFALSAYAQSGISSSDGSLSIQPIPVPGQTTSSESITGSYVQSIASPEQTDERTSFRASIPIVPTSEPPTPSAPVPSLPSSSDSTTSEPSNPGPDPSPSASDSDSPPGSSEGPPAPRPTSGTPGLVASYQGVFVGVVAGLVAAMV</sequence>
<feature type="chain" id="PRO_5022683571" evidence="2">
    <location>
        <begin position="19"/>
        <end position="155"/>
    </location>
</feature>